<sequence>MIFLMMFTLLAVVVAGCSPSSQDDSNDKYQVVATRTMLADLVSVIGGEYVTVTGLMGPGIDPHLYNASAGDVNTIQSADLLVYNGLQLESKLGEVFQRMKSQKIPNANYIIEENNIIKLTEQGRAYAIQSYEEIIADF</sequence>
<evidence type="ECO:0000256" key="3">
    <source>
        <dbReference type="ARBA" id="ARBA00022723"/>
    </source>
</evidence>
<gene>
    <name evidence="7" type="ordered locus">Amet_3543</name>
</gene>
<dbReference type="PANTHER" id="PTHR42953">
    <property type="entry name" value="HIGH-AFFINITY ZINC UPTAKE SYSTEM PROTEIN ZNUA-RELATED"/>
    <property type="match status" value="1"/>
</dbReference>
<protein>
    <submittedName>
        <fullName evidence="7">ABC-type metal ion transport system periplasmic component/surface adhesin-like protein</fullName>
    </submittedName>
</protein>
<dbReference type="HOGENOM" id="CLU_1850943_0_0_9"/>
<evidence type="ECO:0000256" key="2">
    <source>
        <dbReference type="ARBA" id="ARBA00022448"/>
    </source>
</evidence>
<dbReference type="STRING" id="293826.Amet_3543"/>
<dbReference type="InterPro" id="IPR006129">
    <property type="entry name" value="AdhesinB"/>
</dbReference>
<dbReference type="GO" id="GO:0007155">
    <property type="term" value="P:cell adhesion"/>
    <property type="evidence" value="ECO:0007669"/>
    <property type="project" value="InterPro"/>
</dbReference>
<keyword evidence="3" id="KW-0479">Metal-binding</keyword>
<dbReference type="GO" id="GO:0046872">
    <property type="term" value="F:metal ion binding"/>
    <property type="evidence" value="ECO:0007669"/>
    <property type="project" value="UniProtKB-KW"/>
</dbReference>
<evidence type="ECO:0000256" key="1">
    <source>
        <dbReference type="ARBA" id="ARBA00004196"/>
    </source>
</evidence>
<evidence type="ECO:0000256" key="4">
    <source>
        <dbReference type="ARBA" id="ARBA00022729"/>
    </source>
</evidence>
<dbReference type="GO" id="GO:0030001">
    <property type="term" value="P:metal ion transport"/>
    <property type="evidence" value="ECO:0007669"/>
    <property type="project" value="InterPro"/>
</dbReference>
<keyword evidence="4 6" id="KW-0732">Signal</keyword>
<dbReference type="PRINTS" id="PR00691">
    <property type="entry name" value="ADHESINB"/>
</dbReference>
<comment type="similarity">
    <text evidence="5">Belongs to the bacterial solute-binding protein 9 family.</text>
</comment>
<proteinExistence type="inferred from homology"/>
<dbReference type="eggNOG" id="COG0803">
    <property type="taxonomic scope" value="Bacteria"/>
</dbReference>
<comment type="subcellular location">
    <subcellularLocation>
        <location evidence="1">Cell envelope</location>
    </subcellularLocation>
</comment>
<dbReference type="PRINTS" id="PR00690">
    <property type="entry name" value="ADHESNFAMILY"/>
</dbReference>
<evidence type="ECO:0000256" key="5">
    <source>
        <dbReference type="RuleBase" id="RU003512"/>
    </source>
</evidence>
<dbReference type="AlphaFoldDB" id="A6TU01"/>
<dbReference type="EMBL" id="CP000724">
    <property type="protein sequence ID" value="ABR49669.1"/>
    <property type="molecule type" value="Genomic_DNA"/>
</dbReference>
<keyword evidence="2 5" id="KW-0813">Transport</keyword>
<dbReference type="KEGG" id="amt:Amet_3543"/>
<evidence type="ECO:0000313" key="7">
    <source>
        <dbReference type="EMBL" id="ABR49669.1"/>
    </source>
</evidence>
<dbReference type="Gene3D" id="3.40.50.1980">
    <property type="entry name" value="Nitrogenase molybdenum iron protein domain"/>
    <property type="match status" value="1"/>
</dbReference>
<evidence type="ECO:0000313" key="8">
    <source>
        <dbReference type="Proteomes" id="UP000001572"/>
    </source>
</evidence>
<dbReference type="Pfam" id="PF01297">
    <property type="entry name" value="ZnuA"/>
    <property type="match status" value="1"/>
</dbReference>
<reference evidence="8" key="1">
    <citation type="journal article" date="2016" name="Genome Announc.">
        <title>Complete genome sequence of Alkaliphilus metalliredigens strain QYMF, an alkaliphilic and metal-reducing bacterium isolated from borax-contaminated leachate ponds.</title>
        <authorList>
            <person name="Hwang C."/>
            <person name="Copeland A."/>
            <person name="Lucas S."/>
            <person name="Lapidus A."/>
            <person name="Barry K."/>
            <person name="Detter J.C."/>
            <person name="Glavina Del Rio T."/>
            <person name="Hammon N."/>
            <person name="Israni S."/>
            <person name="Dalin E."/>
            <person name="Tice H."/>
            <person name="Pitluck S."/>
            <person name="Chertkov O."/>
            <person name="Brettin T."/>
            <person name="Bruce D."/>
            <person name="Han C."/>
            <person name="Schmutz J."/>
            <person name="Larimer F."/>
            <person name="Land M.L."/>
            <person name="Hauser L."/>
            <person name="Kyrpides N."/>
            <person name="Mikhailova N."/>
            <person name="Ye Q."/>
            <person name="Zhou J."/>
            <person name="Richardson P."/>
            <person name="Fields M.W."/>
        </authorList>
    </citation>
    <scope>NUCLEOTIDE SEQUENCE [LARGE SCALE GENOMIC DNA]</scope>
    <source>
        <strain evidence="8">QYMF</strain>
    </source>
</reference>
<evidence type="ECO:0000256" key="6">
    <source>
        <dbReference type="SAM" id="SignalP"/>
    </source>
</evidence>
<dbReference type="InterPro" id="IPR006127">
    <property type="entry name" value="ZnuA-like"/>
</dbReference>
<name>A6TU01_ALKMQ</name>
<feature type="signal peptide" evidence="6">
    <location>
        <begin position="1"/>
        <end position="23"/>
    </location>
</feature>
<dbReference type="PANTHER" id="PTHR42953:SF1">
    <property type="entry name" value="METAL-BINDING PROTEIN HI_0362-RELATED"/>
    <property type="match status" value="1"/>
</dbReference>
<feature type="chain" id="PRO_5039638486" evidence="6">
    <location>
        <begin position="24"/>
        <end position="138"/>
    </location>
</feature>
<dbReference type="Proteomes" id="UP000001572">
    <property type="component" value="Chromosome"/>
</dbReference>
<dbReference type="OrthoDB" id="9810636at2"/>
<accession>A6TU01</accession>
<keyword evidence="8" id="KW-1185">Reference proteome</keyword>
<dbReference type="GO" id="GO:0030313">
    <property type="term" value="C:cell envelope"/>
    <property type="evidence" value="ECO:0007669"/>
    <property type="project" value="UniProtKB-SubCell"/>
</dbReference>
<dbReference type="SUPFAM" id="SSF53807">
    <property type="entry name" value="Helical backbone' metal receptor"/>
    <property type="match status" value="1"/>
</dbReference>
<dbReference type="InterPro" id="IPR006128">
    <property type="entry name" value="Lipoprotein_PsaA-like"/>
</dbReference>
<dbReference type="InterPro" id="IPR050492">
    <property type="entry name" value="Bact_metal-bind_prot9"/>
</dbReference>
<organism evidence="7 8">
    <name type="scientific">Alkaliphilus metalliredigens (strain QYMF)</name>
    <dbReference type="NCBI Taxonomy" id="293826"/>
    <lineage>
        <taxon>Bacteria</taxon>
        <taxon>Bacillati</taxon>
        <taxon>Bacillota</taxon>
        <taxon>Clostridia</taxon>
        <taxon>Peptostreptococcales</taxon>
        <taxon>Natronincolaceae</taxon>
        <taxon>Alkaliphilus</taxon>
    </lineage>
</organism>